<dbReference type="SUPFAM" id="SSF56219">
    <property type="entry name" value="DNase I-like"/>
    <property type="match status" value="1"/>
</dbReference>
<dbReference type="InterPro" id="IPR036691">
    <property type="entry name" value="Endo/exonu/phosph_ase_sf"/>
</dbReference>
<reference evidence="1 2" key="1">
    <citation type="submission" date="2019-08" db="EMBL/GenBank/DDBJ databases">
        <title>Bradymonadales sp. TMQ2.</title>
        <authorList>
            <person name="Liang Q."/>
        </authorList>
    </citation>
    <scope>NUCLEOTIDE SEQUENCE [LARGE SCALE GENOMIC DNA]</scope>
    <source>
        <strain evidence="1 2">TMQ2</strain>
    </source>
</reference>
<evidence type="ECO:0000313" key="1">
    <source>
        <dbReference type="EMBL" id="TXD37953.1"/>
    </source>
</evidence>
<accession>A0A5C6XDT6</accession>
<dbReference type="Gene3D" id="3.60.10.10">
    <property type="entry name" value="Endonuclease/exonuclease/phosphatase"/>
    <property type="match status" value="1"/>
</dbReference>
<proteinExistence type="predicted"/>
<comment type="caution">
    <text evidence="1">The sequence shown here is derived from an EMBL/GenBank/DDBJ whole genome shotgun (WGS) entry which is preliminary data.</text>
</comment>
<evidence type="ECO:0000313" key="2">
    <source>
        <dbReference type="Proteomes" id="UP000321046"/>
    </source>
</evidence>
<organism evidence="1 2">
    <name type="scientific">Lujinxingia vulgaris</name>
    <dbReference type="NCBI Taxonomy" id="2600176"/>
    <lineage>
        <taxon>Bacteria</taxon>
        <taxon>Deltaproteobacteria</taxon>
        <taxon>Bradymonadales</taxon>
        <taxon>Lujinxingiaceae</taxon>
        <taxon>Lujinxingia</taxon>
    </lineage>
</organism>
<evidence type="ECO:0008006" key="3">
    <source>
        <dbReference type="Google" id="ProtNLM"/>
    </source>
</evidence>
<dbReference type="Proteomes" id="UP000321046">
    <property type="component" value="Unassembled WGS sequence"/>
</dbReference>
<gene>
    <name evidence="1" type="ORF">FRC96_07880</name>
</gene>
<dbReference type="EMBL" id="VOSL01000038">
    <property type="protein sequence ID" value="TXD37953.1"/>
    <property type="molecule type" value="Genomic_DNA"/>
</dbReference>
<protein>
    <recommendedName>
        <fullName evidence="3">Endonuclease/exonuclease/phosphatase domain-containing protein</fullName>
    </recommendedName>
</protein>
<dbReference type="OrthoDB" id="9796594at2"/>
<sequence>MTFTTVNIGRNYPNRAAMETVIDRVGDVIGPKNGPNIFGWQEIGAADPCGASCEIEAVRARFRSEWGWQTRRPMGTRPNGGRERVNVPVTVRGANTLRVRTAYASAGWAGVSSTRFHTVVFLPERNLSVINTHLIAGAWSCKSNVERRKRYWRQAWNVLKDEVEREHQRGRNVIVTGDLNRPRNANGCNPAWDPTSLHPRARIIGGASIDYVFAVPAAGWRFELARRASGEVRRGAVTLGIDSHRAFWVRGRFQHRS</sequence>
<name>A0A5C6XDT6_9DELT</name>
<dbReference type="AlphaFoldDB" id="A0A5C6XDT6"/>